<evidence type="ECO:0000313" key="1">
    <source>
        <dbReference type="EMBL" id="KIJ57999.1"/>
    </source>
</evidence>
<gene>
    <name evidence="1" type="ORF">HYDPIDRAFT_44676</name>
</gene>
<dbReference type="HOGENOM" id="CLU_2455016_0_0_1"/>
<organism evidence="1 2">
    <name type="scientific">Hydnomerulius pinastri MD-312</name>
    <dbReference type="NCBI Taxonomy" id="994086"/>
    <lineage>
        <taxon>Eukaryota</taxon>
        <taxon>Fungi</taxon>
        <taxon>Dikarya</taxon>
        <taxon>Basidiomycota</taxon>
        <taxon>Agaricomycotina</taxon>
        <taxon>Agaricomycetes</taxon>
        <taxon>Agaricomycetidae</taxon>
        <taxon>Boletales</taxon>
        <taxon>Boletales incertae sedis</taxon>
        <taxon>Leucogyrophana</taxon>
    </lineage>
</organism>
<dbReference type="OrthoDB" id="360653at2759"/>
<dbReference type="Proteomes" id="UP000053820">
    <property type="component" value="Unassembled WGS sequence"/>
</dbReference>
<reference evidence="1 2" key="1">
    <citation type="submission" date="2014-04" db="EMBL/GenBank/DDBJ databases">
        <title>Evolutionary Origins and Diversification of the Mycorrhizal Mutualists.</title>
        <authorList>
            <consortium name="DOE Joint Genome Institute"/>
            <consortium name="Mycorrhizal Genomics Consortium"/>
            <person name="Kohler A."/>
            <person name="Kuo A."/>
            <person name="Nagy L.G."/>
            <person name="Floudas D."/>
            <person name="Copeland A."/>
            <person name="Barry K.W."/>
            <person name="Cichocki N."/>
            <person name="Veneault-Fourrey C."/>
            <person name="LaButti K."/>
            <person name="Lindquist E.A."/>
            <person name="Lipzen A."/>
            <person name="Lundell T."/>
            <person name="Morin E."/>
            <person name="Murat C."/>
            <person name="Riley R."/>
            <person name="Ohm R."/>
            <person name="Sun H."/>
            <person name="Tunlid A."/>
            <person name="Henrissat B."/>
            <person name="Grigoriev I.V."/>
            <person name="Hibbett D.S."/>
            <person name="Martin F."/>
        </authorList>
    </citation>
    <scope>NUCLEOTIDE SEQUENCE [LARGE SCALE GENOMIC DNA]</scope>
    <source>
        <strain evidence="1 2">MD-312</strain>
    </source>
</reference>
<protein>
    <submittedName>
        <fullName evidence="1">Uncharacterized protein</fullName>
    </submittedName>
</protein>
<proteinExistence type="predicted"/>
<accession>A0A0C9UY89</accession>
<evidence type="ECO:0000313" key="2">
    <source>
        <dbReference type="Proteomes" id="UP000053820"/>
    </source>
</evidence>
<name>A0A0C9UY89_9AGAM</name>
<dbReference type="EMBL" id="KN840021">
    <property type="protein sequence ID" value="KIJ57999.1"/>
    <property type="molecule type" value="Genomic_DNA"/>
</dbReference>
<dbReference type="AlphaFoldDB" id="A0A0C9UY89"/>
<sequence length="89" mass="10152">MEPPAIDPDEVVHRVNFCEAQILCRVTQRGSHALRSCLSKLDHGIADNESHFYVSLQQWRQLNLSPAFVQFANKADLLSASIPLLHNWR</sequence>
<keyword evidence="2" id="KW-1185">Reference proteome</keyword>